<feature type="compositionally biased region" description="Low complexity" evidence="7">
    <location>
        <begin position="12"/>
        <end position="25"/>
    </location>
</feature>
<dbReference type="PANTHER" id="PTHR23501:SF12">
    <property type="entry name" value="MAJOR FACILITATOR SUPERFAMILY (MFS) PROFILE DOMAIN-CONTAINING PROTEIN-RELATED"/>
    <property type="match status" value="1"/>
</dbReference>
<dbReference type="GeneID" id="64967710"/>
<proteinExistence type="inferred from homology"/>
<comment type="subcellular location">
    <subcellularLocation>
        <location evidence="1">Membrane</location>
        <topology evidence="1">Multi-pass membrane protein</topology>
    </subcellularLocation>
</comment>
<dbReference type="OrthoDB" id="10021397at2759"/>
<dbReference type="AlphaFoldDB" id="A0A7R7XAK3"/>
<feature type="transmembrane region" description="Helical" evidence="8">
    <location>
        <begin position="365"/>
        <end position="382"/>
    </location>
</feature>
<dbReference type="InterPro" id="IPR036259">
    <property type="entry name" value="MFS_trans_sf"/>
</dbReference>
<feature type="transmembrane region" description="Helical" evidence="8">
    <location>
        <begin position="325"/>
        <end position="345"/>
    </location>
</feature>
<feature type="transmembrane region" description="Helical" evidence="8">
    <location>
        <begin position="389"/>
        <end position="407"/>
    </location>
</feature>
<evidence type="ECO:0000256" key="3">
    <source>
        <dbReference type="ARBA" id="ARBA00022448"/>
    </source>
</evidence>
<feature type="transmembrane region" description="Helical" evidence="8">
    <location>
        <begin position="182"/>
        <end position="201"/>
    </location>
</feature>
<keyword evidence="4 8" id="KW-0812">Transmembrane</keyword>
<dbReference type="InterPro" id="IPR011701">
    <property type="entry name" value="MFS"/>
</dbReference>
<feature type="domain" description="Major facilitator superfamily (MFS) profile" evidence="9">
    <location>
        <begin position="59"/>
        <end position="553"/>
    </location>
</feature>
<keyword evidence="5 8" id="KW-1133">Transmembrane helix</keyword>
<evidence type="ECO:0000256" key="2">
    <source>
        <dbReference type="ARBA" id="ARBA00007520"/>
    </source>
</evidence>
<feature type="transmembrane region" description="Helical" evidence="8">
    <location>
        <begin position="284"/>
        <end position="304"/>
    </location>
</feature>
<dbReference type="Proteomes" id="UP000654913">
    <property type="component" value="Chromosome 1"/>
</dbReference>
<evidence type="ECO:0000256" key="1">
    <source>
        <dbReference type="ARBA" id="ARBA00004141"/>
    </source>
</evidence>
<feature type="transmembrane region" description="Helical" evidence="8">
    <location>
        <begin position="92"/>
        <end position="112"/>
    </location>
</feature>
<feature type="transmembrane region" description="Helical" evidence="8">
    <location>
        <begin position="53"/>
        <end position="72"/>
    </location>
</feature>
<organism evidence="10 11">
    <name type="scientific">Aspergillus puulaauensis</name>
    <dbReference type="NCBI Taxonomy" id="1220207"/>
    <lineage>
        <taxon>Eukaryota</taxon>
        <taxon>Fungi</taxon>
        <taxon>Dikarya</taxon>
        <taxon>Ascomycota</taxon>
        <taxon>Pezizomycotina</taxon>
        <taxon>Eurotiomycetes</taxon>
        <taxon>Eurotiomycetidae</taxon>
        <taxon>Eurotiales</taxon>
        <taxon>Aspergillaceae</taxon>
        <taxon>Aspergillus</taxon>
    </lineage>
</organism>
<evidence type="ECO:0000256" key="7">
    <source>
        <dbReference type="SAM" id="MobiDB-lite"/>
    </source>
</evidence>
<evidence type="ECO:0000256" key="6">
    <source>
        <dbReference type="ARBA" id="ARBA00023136"/>
    </source>
</evidence>
<evidence type="ECO:0000256" key="8">
    <source>
        <dbReference type="SAM" id="Phobius"/>
    </source>
</evidence>
<dbReference type="PANTHER" id="PTHR23501">
    <property type="entry name" value="MAJOR FACILITATOR SUPERFAMILY"/>
    <property type="match status" value="1"/>
</dbReference>
<sequence length="563" mass="59634">MSSTEAIASFTASQPSSLPPSLQAPVTNKEEHGSTEAIHRTLSLTQPPRDVHGVAWVLVVLSVFSCVFLFALDNTIVADVQPAIINEFGDLTMLPWLSVAFLLGAASTLLVWSKGYGQFNCKWLYIITTAIFEVGSAVCGAAPNMSSLIIGRAICGLGGAGMYLGVMTILSMLTSPSERSIYMGLTGMVWGTGTVLGPIIGGAFTDSPATWRWAFYINLCIGGLFAPVFFFMIPSIDPRPGASLKERLAEIDWLGPIIFIGAYVSGIMAISFGGVLYAWDDRRIIGMFVCSGVLFTLFFLQQGFTVFTTYTARIFPMQYLKSKEMVLLFIETAAAGTSCFVPIYFIPLFFQFVRGDSALDAGVRLLPFIVPLVVFNLVNGVAMSAMGYYMPWYLLGGVLVIVGGVLLRITELSTSQAQIYGALVVGGIGTGVFSQAGFAVAQSLVPGNEIPMAVGFITCAQVGGSAIALSIANTLFLNRATTQASALLPDVSADGIQALISGANHALLDSLDEALRSDVLSAIVGAITDAFVLDLTAGCVAVVLAVFLRRTKISFNSAAIGGM</sequence>
<feature type="transmembrane region" description="Helical" evidence="8">
    <location>
        <begin position="253"/>
        <end position="278"/>
    </location>
</feature>
<dbReference type="Pfam" id="PF07690">
    <property type="entry name" value="MFS_1"/>
    <property type="match status" value="1"/>
</dbReference>
<gene>
    <name evidence="10" type="ORF">APUU_10533S</name>
</gene>
<reference evidence="10" key="2">
    <citation type="submission" date="2021-02" db="EMBL/GenBank/DDBJ databases">
        <title>Aspergillus puulaauensis MK2 genome sequence.</title>
        <authorList>
            <person name="Futagami T."/>
            <person name="Mori K."/>
            <person name="Kadooka C."/>
            <person name="Tanaka T."/>
        </authorList>
    </citation>
    <scope>NUCLEOTIDE SEQUENCE</scope>
    <source>
        <strain evidence="10">MK2</strain>
    </source>
</reference>
<dbReference type="InterPro" id="IPR020846">
    <property type="entry name" value="MFS_dom"/>
</dbReference>
<keyword evidence="11" id="KW-1185">Reference proteome</keyword>
<dbReference type="PROSITE" id="PS50850">
    <property type="entry name" value="MFS"/>
    <property type="match status" value="1"/>
</dbReference>
<comment type="similarity">
    <text evidence="2">Belongs to the major facilitator superfamily. TCR/Tet family.</text>
</comment>
<feature type="transmembrane region" description="Helical" evidence="8">
    <location>
        <begin position="149"/>
        <end position="170"/>
    </location>
</feature>
<reference evidence="10" key="1">
    <citation type="submission" date="2021-01" db="EMBL/GenBank/DDBJ databases">
        <authorList>
            <consortium name="Aspergillus puulaauensis MK2 genome sequencing consortium"/>
            <person name="Kazuki M."/>
            <person name="Futagami T."/>
        </authorList>
    </citation>
    <scope>NUCLEOTIDE SEQUENCE</scope>
    <source>
        <strain evidence="10">MK2</strain>
    </source>
</reference>
<dbReference type="SUPFAM" id="SSF103473">
    <property type="entry name" value="MFS general substrate transporter"/>
    <property type="match status" value="1"/>
</dbReference>
<dbReference type="FunFam" id="1.20.1250.20:FF:000429">
    <property type="entry name" value="MFS drug efflux transporter, putative"/>
    <property type="match status" value="1"/>
</dbReference>
<evidence type="ECO:0000259" key="9">
    <source>
        <dbReference type="PROSITE" id="PS50850"/>
    </source>
</evidence>
<name>A0A7R7XAK3_9EURO</name>
<keyword evidence="3" id="KW-0813">Transport</keyword>
<feature type="transmembrane region" description="Helical" evidence="8">
    <location>
        <begin position="213"/>
        <end position="233"/>
    </location>
</feature>
<evidence type="ECO:0000256" key="4">
    <source>
        <dbReference type="ARBA" id="ARBA00022692"/>
    </source>
</evidence>
<dbReference type="Gene3D" id="1.20.1250.20">
    <property type="entry name" value="MFS general substrate transporter like domains"/>
    <property type="match status" value="1"/>
</dbReference>
<keyword evidence="6 8" id="KW-0472">Membrane</keyword>
<accession>A0A7R7XAK3</accession>
<dbReference type="GO" id="GO:0005886">
    <property type="term" value="C:plasma membrane"/>
    <property type="evidence" value="ECO:0007669"/>
    <property type="project" value="TreeGrafter"/>
</dbReference>
<evidence type="ECO:0000313" key="11">
    <source>
        <dbReference type="Proteomes" id="UP000654913"/>
    </source>
</evidence>
<evidence type="ECO:0000313" key="10">
    <source>
        <dbReference type="EMBL" id="BCS17705.1"/>
    </source>
</evidence>
<dbReference type="KEGG" id="apuu:APUU_10533S"/>
<feature type="transmembrane region" description="Helical" evidence="8">
    <location>
        <begin position="519"/>
        <end position="548"/>
    </location>
</feature>
<dbReference type="GO" id="GO:0022857">
    <property type="term" value="F:transmembrane transporter activity"/>
    <property type="evidence" value="ECO:0007669"/>
    <property type="project" value="InterPro"/>
</dbReference>
<dbReference type="EMBL" id="AP024443">
    <property type="protein sequence ID" value="BCS17705.1"/>
    <property type="molecule type" value="Genomic_DNA"/>
</dbReference>
<feature type="transmembrane region" description="Helical" evidence="8">
    <location>
        <begin position="419"/>
        <end position="441"/>
    </location>
</feature>
<feature type="region of interest" description="Disordered" evidence="7">
    <location>
        <begin position="8"/>
        <end position="30"/>
    </location>
</feature>
<protein>
    <recommendedName>
        <fullName evidence="9">Major facilitator superfamily (MFS) profile domain-containing protein</fullName>
    </recommendedName>
</protein>
<dbReference type="RefSeq" id="XP_041549899.1">
    <property type="nucleotide sequence ID" value="XM_041701852.1"/>
</dbReference>
<evidence type="ECO:0000256" key="5">
    <source>
        <dbReference type="ARBA" id="ARBA00022989"/>
    </source>
</evidence>